<reference evidence="1" key="1">
    <citation type="journal article" date="2020" name="Nature">
        <title>Giant virus diversity and host interactions through global metagenomics.</title>
        <authorList>
            <person name="Schulz F."/>
            <person name="Roux S."/>
            <person name="Paez-Espino D."/>
            <person name="Jungbluth S."/>
            <person name="Walsh D.A."/>
            <person name="Denef V.J."/>
            <person name="McMahon K.D."/>
            <person name="Konstantinidis K.T."/>
            <person name="Eloe-Fadrosh E.A."/>
            <person name="Kyrpides N.C."/>
            <person name="Woyke T."/>
        </authorList>
    </citation>
    <scope>NUCLEOTIDE SEQUENCE</scope>
    <source>
        <strain evidence="1">GVMAG-S-1101165-84</strain>
    </source>
</reference>
<protein>
    <submittedName>
        <fullName evidence="1">Uncharacterized protein</fullName>
    </submittedName>
</protein>
<dbReference type="EMBL" id="MN740779">
    <property type="protein sequence ID" value="QHU11140.1"/>
    <property type="molecule type" value="Genomic_DNA"/>
</dbReference>
<dbReference type="AlphaFoldDB" id="A0A6C0K2X0"/>
<sequence>MIKETNQFVLPEKIRYAYPKLYNTNLFAEVKRIGVQQSILLEELKNHQNDLLGLQRLGSDTQAKQKEIAPIINKILLLNNDFHRLREDFIGEIRQNNSCKCYYCTPCGWFKV</sequence>
<evidence type="ECO:0000313" key="1">
    <source>
        <dbReference type="EMBL" id="QHU11140.1"/>
    </source>
</evidence>
<accession>A0A6C0K2X0</accession>
<organism evidence="1">
    <name type="scientific">viral metagenome</name>
    <dbReference type="NCBI Taxonomy" id="1070528"/>
    <lineage>
        <taxon>unclassified sequences</taxon>
        <taxon>metagenomes</taxon>
        <taxon>organismal metagenomes</taxon>
    </lineage>
</organism>
<proteinExistence type="predicted"/>
<name>A0A6C0K2X0_9ZZZZ</name>